<sequence length="103" mass="11594">MENQAVEVEILGKLTRVNCPADQKDTLVQAAKDLDNRLQEMSERTKVTNELKLLTIAALNMSYELNNRSNESLQEVTEMNERMEQLAASLDDAISKVKQGQQA</sequence>
<evidence type="ECO:0000256" key="5">
    <source>
        <dbReference type="ARBA" id="ARBA00022618"/>
    </source>
</evidence>
<evidence type="ECO:0000256" key="9">
    <source>
        <dbReference type="ARBA" id="ARBA00024910"/>
    </source>
</evidence>
<keyword evidence="6 12" id="KW-0175">Coiled coil</keyword>
<keyword evidence="14" id="KW-1185">Reference proteome</keyword>
<feature type="coiled-coil region" evidence="12">
    <location>
        <begin position="24"/>
        <end position="96"/>
    </location>
</feature>
<proteinExistence type="inferred from homology"/>
<dbReference type="InterPro" id="IPR042233">
    <property type="entry name" value="Cell_div_ZapA_N"/>
</dbReference>
<dbReference type="InterPro" id="IPR007838">
    <property type="entry name" value="Cell_div_ZapA-like"/>
</dbReference>
<reference evidence="13 14" key="2">
    <citation type="submission" date="2014-09" db="EMBL/GenBank/DDBJ databases">
        <authorList>
            <consortium name="NBRP consortium"/>
            <person name="Sawabe T."/>
            <person name="Meirelles P."/>
            <person name="Nakanishi M."/>
            <person name="Sayaka M."/>
            <person name="Hattori M."/>
            <person name="Ohkuma M."/>
        </authorList>
    </citation>
    <scope>NUCLEOTIDE SEQUENCE [LARGE SCALE GENOMIC DNA]</scope>
    <source>
        <strain evidence="14">JCM19235</strain>
    </source>
</reference>
<dbReference type="GO" id="GO:0005829">
    <property type="term" value="C:cytosol"/>
    <property type="evidence" value="ECO:0007669"/>
    <property type="project" value="TreeGrafter"/>
</dbReference>
<dbReference type="AlphaFoldDB" id="A0A090SIV4"/>
<evidence type="ECO:0000256" key="6">
    <source>
        <dbReference type="ARBA" id="ARBA00023054"/>
    </source>
</evidence>
<gene>
    <name evidence="13" type="ORF">JCM19235_743</name>
</gene>
<comment type="subunit">
    <text evidence="10">Homodimer. Interacts with FtsZ.</text>
</comment>
<dbReference type="PANTHER" id="PTHR34981">
    <property type="entry name" value="CELL DIVISION PROTEIN ZAPA"/>
    <property type="match status" value="1"/>
</dbReference>
<evidence type="ECO:0000256" key="12">
    <source>
        <dbReference type="SAM" id="Coils"/>
    </source>
</evidence>
<dbReference type="Gene3D" id="3.30.160.880">
    <property type="entry name" value="Cell division protein ZapA protomer, N-terminal domain"/>
    <property type="match status" value="1"/>
</dbReference>
<dbReference type="Pfam" id="PF05164">
    <property type="entry name" value="ZapA"/>
    <property type="match status" value="1"/>
</dbReference>
<reference evidence="13 14" key="1">
    <citation type="submission" date="2014-09" db="EMBL/GenBank/DDBJ databases">
        <title>Vibrio maritimus JCM 19235. (C45) whole genome shotgun sequence.</title>
        <authorList>
            <person name="Sawabe T."/>
            <person name="Meirelles P."/>
            <person name="Nakanishi M."/>
            <person name="Sayaka M."/>
            <person name="Hattori M."/>
            <person name="Ohkuma M."/>
        </authorList>
    </citation>
    <scope>NUCLEOTIDE SEQUENCE [LARGE SCALE GENOMIC DNA]</scope>
    <source>
        <strain evidence="14">JCM19235</strain>
    </source>
</reference>
<dbReference type="GO" id="GO:0000921">
    <property type="term" value="P:septin ring assembly"/>
    <property type="evidence" value="ECO:0007669"/>
    <property type="project" value="TreeGrafter"/>
</dbReference>
<comment type="function">
    <text evidence="9">Activator of cell division through the inhibition of FtsZ GTPase activity, therefore promoting FtsZ assembly into bundles of protofilaments necessary for the formation of the division Z ring. It is recruited early at mid-cell but it is not essential for cell division.</text>
</comment>
<dbReference type="GO" id="GO:0043093">
    <property type="term" value="P:FtsZ-dependent cytokinesis"/>
    <property type="evidence" value="ECO:0007669"/>
    <property type="project" value="TreeGrafter"/>
</dbReference>
<evidence type="ECO:0000256" key="3">
    <source>
        <dbReference type="ARBA" id="ARBA00015195"/>
    </source>
</evidence>
<name>A0A090SIV4_9VIBR</name>
<keyword evidence="5" id="KW-0132">Cell division</keyword>
<evidence type="ECO:0000313" key="13">
    <source>
        <dbReference type="EMBL" id="GAL19387.1"/>
    </source>
</evidence>
<evidence type="ECO:0000256" key="4">
    <source>
        <dbReference type="ARBA" id="ARBA00022490"/>
    </source>
</evidence>
<dbReference type="Gene3D" id="1.20.5.50">
    <property type="match status" value="1"/>
</dbReference>
<dbReference type="Proteomes" id="UP000029228">
    <property type="component" value="Unassembled WGS sequence"/>
</dbReference>
<evidence type="ECO:0000256" key="8">
    <source>
        <dbReference type="ARBA" id="ARBA00023306"/>
    </source>
</evidence>
<dbReference type="PANTHER" id="PTHR34981:SF1">
    <property type="entry name" value="CELL DIVISION PROTEIN ZAPA"/>
    <property type="match status" value="1"/>
</dbReference>
<evidence type="ECO:0000256" key="2">
    <source>
        <dbReference type="ARBA" id="ARBA00010074"/>
    </source>
</evidence>
<accession>A0A090SIV4</accession>
<dbReference type="InterPro" id="IPR036192">
    <property type="entry name" value="Cell_div_ZapA-like_sf"/>
</dbReference>
<dbReference type="GO" id="GO:0030428">
    <property type="term" value="C:cell septum"/>
    <property type="evidence" value="ECO:0007669"/>
    <property type="project" value="TreeGrafter"/>
</dbReference>
<comment type="caution">
    <text evidence="13">The sequence shown here is derived from an EMBL/GenBank/DDBJ whole genome shotgun (WGS) entry which is preliminary data.</text>
</comment>
<evidence type="ECO:0000256" key="7">
    <source>
        <dbReference type="ARBA" id="ARBA00023210"/>
    </source>
</evidence>
<dbReference type="OrthoDB" id="5917174at2"/>
<dbReference type="SUPFAM" id="SSF102829">
    <property type="entry name" value="Cell division protein ZapA-like"/>
    <property type="match status" value="1"/>
</dbReference>
<evidence type="ECO:0000256" key="11">
    <source>
        <dbReference type="ARBA" id="ARBA00033158"/>
    </source>
</evidence>
<protein>
    <recommendedName>
        <fullName evidence="3">Cell division protein ZapA</fullName>
    </recommendedName>
    <alternativeName>
        <fullName evidence="11">Z ring-associated protein ZapA</fullName>
    </alternativeName>
</protein>
<dbReference type="STRING" id="990268.JCM19235_743"/>
<dbReference type="GO" id="GO:0000917">
    <property type="term" value="P:division septum assembly"/>
    <property type="evidence" value="ECO:0007669"/>
    <property type="project" value="UniProtKB-KW"/>
</dbReference>
<evidence type="ECO:0000313" key="14">
    <source>
        <dbReference type="Proteomes" id="UP000029228"/>
    </source>
</evidence>
<evidence type="ECO:0000256" key="1">
    <source>
        <dbReference type="ARBA" id="ARBA00004496"/>
    </source>
</evidence>
<keyword evidence="8" id="KW-0131">Cell cycle</keyword>
<dbReference type="EMBL" id="BBMR01000004">
    <property type="protein sequence ID" value="GAL19387.1"/>
    <property type="molecule type" value="Genomic_DNA"/>
</dbReference>
<organism evidence="13 14">
    <name type="scientific">Vibrio maritimus</name>
    <dbReference type="NCBI Taxonomy" id="990268"/>
    <lineage>
        <taxon>Bacteria</taxon>
        <taxon>Pseudomonadati</taxon>
        <taxon>Pseudomonadota</taxon>
        <taxon>Gammaproteobacteria</taxon>
        <taxon>Vibrionales</taxon>
        <taxon>Vibrionaceae</taxon>
        <taxon>Vibrio</taxon>
    </lineage>
</organism>
<comment type="similarity">
    <text evidence="2">Belongs to the ZapA family. Type 1 subfamily.</text>
</comment>
<keyword evidence="7" id="KW-0717">Septation</keyword>
<keyword evidence="4" id="KW-0963">Cytoplasm</keyword>
<evidence type="ECO:0000256" key="10">
    <source>
        <dbReference type="ARBA" id="ARBA00026068"/>
    </source>
</evidence>
<dbReference type="RefSeq" id="WP_042473283.1">
    <property type="nucleotide sequence ID" value="NZ_CP090438.1"/>
</dbReference>
<dbReference type="GO" id="GO:0032153">
    <property type="term" value="C:cell division site"/>
    <property type="evidence" value="ECO:0007669"/>
    <property type="project" value="TreeGrafter"/>
</dbReference>
<comment type="subcellular location">
    <subcellularLocation>
        <location evidence="1">Cytoplasm</location>
    </subcellularLocation>
</comment>